<dbReference type="AlphaFoldDB" id="A0AAV5R6A2"/>
<evidence type="ECO:0000313" key="2">
    <source>
        <dbReference type="EMBL" id="GMM46850.1"/>
    </source>
</evidence>
<sequence length="96" mass="11014">MAVFWDIFIVAALSPITNYVNNKKCQLLEQHSENSNDREMFASHWVNQTKIYGNFVRNYLNIEQSDNTNAANTANTPTTPTTHTPLSMDDVLEDEY</sequence>
<dbReference type="Proteomes" id="UP001378960">
    <property type="component" value="Unassembled WGS sequence"/>
</dbReference>
<gene>
    <name evidence="2" type="ORF">DAPK24_034250</name>
</gene>
<comment type="caution">
    <text evidence="2">The sequence shown here is derived from an EMBL/GenBank/DDBJ whole genome shotgun (WGS) entry which is preliminary data.</text>
</comment>
<dbReference type="EMBL" id="BTGB01000005">
    <property type="protein sequence ID" value="GMM46850.1"/>
    <property type="molecule type" value="Genomic_DNA"/>
</dbReference>
<name>A0AAV5R6A2_PICKL</name>
<reference evidence="2 3" key="1">
    <citation type="journal article" date="2023" name="Elife">
        <title>Identification of key yeast species and microbe-microbe interactions impacting larval growth of Drosophila in the wild.</title>
        <authorList>
            <person name="Mure A."/>
            <person name="Sugiura Y."/>
            <person name="Maeda R."/>
            <person name="Honda K."/>
            <person name="Sakurai N."/>
            <person name="Takahashi Y."/>
            <person name="Watada M."/>
            <person name="Katoh T."/>
            <person name="Gotoh A."/>
            <person name="Gotoh Y."/>
            <person name="Taniguchi I."/>
            <person name="Nakamura K."/>
            <person name="Hayashi T."/>
            <person name="Katayama T."/>
            <person name="Uemura T."/>
            <person name="Hattori Y."/>
        </authorList>
    </citation>
    <scope>NUCLEOTIDE SEQUENCE [LARGE SCALE GENOMIC DNA]</scope>
    <source>
        <strain evidence="2 3">PK-24</strain>
    </source>
</reference>
<protein>
    <submittedName>
        <fullName evidence="2">Uncharacterized protein</fullName>
    </submittedName>
</protein>
<evidence type="ECO:0000256" key="1">
    <source>
        <dbReference type="SAM" id="MobiDB-lite"/>
    </source>
</evidence>
<feature type="compositionally biased region" description="Low complexity" evidence="1">
    <location>
        <begin position="68"/>
        <end position="85"/>
    </location>
</feature>
<keyword evidence="3" id="KW-1185">Reference proteome</keyword>
<evidence type="ECO:0000313" key="3">
    <source>
        <dbReference type="Proteomes" id="UP001378960"/>
    </source>
</evidence>
<proteinExistence type="predicted"/>
<accession>A0AAV5R6A2</accession>
<feature type="region of interest" description="Disordered" evidence="1">
    <location>
        <begin position="68"/>
        <end position="96"/>
    </location>
</feature>
<organism evidence="2 3">
    <name type="scientific">Pichia kluyveri</name>
    <name type="common">Yeast</name>
    <dbReference type="NCBI Taxonomy" id="36015"/>
    <lineage>
        <taxon>Eukaryota</taxon>
        <taxon>Fungi</taxon>
        <taxon>Dikarya</taxon>
        <taxon>Ascomycota</taxon>
        <taxon>Saccharomycotina</taxon>
        <taxon>Pichiomycetes</taxon>
        <taxon>Pichiales</taxon>
        <taxon>Pichiaceae</taxon>
        <taxon>Pichia</taxon>
    </lineage>
</organism>